<evidence type="ECO:0000256" key="2">
    <source>
        <dbReference type="SAM" id="Phobius"/>
    </source>
</evidence>
<keyword evidence="2" id="KW-0472">Membrane</keyword>
<feature type="compositionally biased region" description="Basic and acidic residues" evidence="1">
    <location>
        <begin position="355"/>
        <end position="366"/>
    </location>
</feature>
<dbReference type="Proteomes" id="UP000774804">
    <property type="component" value="Unassembled WGS sequence"/>
</dbReference>
<dbReference type="AlphaFoldDB" id="A0A329S9Z6"/>
<dbReference type="EMBL" id="RCML01000146">
    <property type="protein sequence ID" value="KAG2988758.1"/>
    <property type="molecule type" value="Genomic_DNA"/>
</dbReference>
<accession>A0A329S9Z6</accession>
<evidence type="ECO:0000313" key="6">
    <source>
        <dbReference type="EMBL" id="KAG2988758.1"/>
    </source>
</evidence>
<reference evidence="7" key="2">
    <citation type="submission" date="2018-05" db="EMBL/GenBank/DDBJ databases">
        <title>Effector identification in a new, highly contiguous assembly of the strawberry crown rot pathogen Phytophthora cactorum.</title>
        <authorList>
            <person name="Armitage A.D."/>
            <person name="Nellist C.F."/>
            <person name="Bates H."/>
            <person name="Vickerstaff R.J."/>
            <person name="Harrison R.J."/>
        </authorList>
    </citation>
    <scope>NUCLEOTIDE SEQUENCE</scope>
    <source>
        <strain evidence="3">15-7</strain>
        <strain evidence="4">4032</strain>
        <strain evidence="5">4040</strain>
        <strain evidence="6">P415</strain>
        <strain evidence="7">P421</strain>
    </source>
</reference>
<comment type="caution">
    <text evidence="8">The sequence shown here is derived from an EMBL/GenBank/DDBJ whole genome shotgun (WGS) entry which is preliminary data.</text>
</comment>
<keyword evidence="2" id="KW-1133">Transmembrane helix</keyword>
<dbReference type="OrthoDB" id="119162at2759"/>
<feature type="compositionally biased region" description="Basic residues" evidence="1">
    <location>
        <begin position="319"/>
        <end position="331"/>
    </location>
</feature>
<proteinExistence type="predicted"/>
<feature type="transmembrane region" description="Helical" evidence="2">
    <location>
        <begin position="152"/>
        <end position="173"/>
    </location>
</feature>
<evidence type="ECO:0000313" key="4">
    <source>
        <dbReference type="EMBL" id="KAG2934638.1"/>
    </source>
</evidence>
<evidence type="ECO:0000313" key="8">
    <source>
        <dbReference type="EMBL" id="RAW33605.1"/>
    </source>
</evidence>
<dbReference type="Proteomes" id="UP000760860">
    <property type="component" value="Unassembled WGS sequence"/>
</dbReference>
<evidence type="ECO:0000256" key="1">
    <source>
        <dbReference type="SAM" id="MobiDB-lite"/>
    </source>
</evidence>
<feature type="compositionally biased region" description="Low complexity" evidence="1">
    <location>
        <begin position="128"/>
        <end position="143"/>
    </location>
</feature>
<dbReference type="Proteomes" id="UP000697107">
    <property type="component" value="Unassembled WGS sequence"/>
</dbReference>
<dbReference type="EMBL" id="MJFZ01000232">
    <property type="protein sequence ID" value="RAW33605.1"/>
    <property type="molecule type" value="Genomic_DNA"/>
</dbReference>
<dbReference type="Proteomes" id="UP000736787">
    <property type="component" value="Unassembled WGS sequence"/>
</dbReference>
<protein>
    <submittedName>
        <fullName evidence="8">Uncharacterized protein</fullName>
    </submittedName>
</protein>
<dbReference type="EMBL" id="RCMK01000143">
    <property type="protein sequence ID" value="KAG2947015.1"/>
    <property type="molecule type" value="Genomic_DNA"/>
</dbReference>
<dbReference type="Proteomes" id="UP000251314">
    <property type="component" value="Unassembled WGS sequence"/>
</dbReference>
<dbReference type="EMBL" id="RCMG01000145">
    <property type="protein sequence ID" value="KAG2861754.1"/>
    <property type="molecule type" value="Genomic_DNA"/>
</dbReference>
<gene>
    <name evidence="8" type="ORF">PC110_g10082</name>
    <name evidence="3" type="ORF">PC113_g6881</name>
    <name evidence="4" type="ORF">PC115_g5097</name>
    <name evidence="5" type="ORF">PC117_g7149</name>
    <name evidence="6" type="ORF">PC118_g6506</name>
    <name evidence="7" type="ORF">PC129_g5566</name>
</gene>
<feature type="compositionally biased region" description="Low complexity" evidence="1">
    <location>
        <begin position="102"/>
        <end position="121"/>
    </location>
</feature>
<dbReference type="VEuPathDB" id="FungiDB:PC110_g10082"/>
<keyword evidence="9" id="KW-1185">Reference proteome</keyword>
<evidence type="ECO:0000313" key="5">
    <source>
        <dbReference type="EMBL" id="KAG2947015.1"/>
    </source>
</evidence>
<evidence type="ECO:0000313" key="3">
    <source>
        <dbReference type="EMBL" id="KAG2861754.1"/>
    </source>
</evidence>
<reference evidence="8 9" key="1">
    <citation type="submission" date="2018-01" db="EMBL/GenBank/DDBJ databases">
        <title>Draft genome of the strawberry crown rot pathogen Phytophthora cactorum.</title>
        <authorList>
            <person name="Armitage A.D."/>
            <person name="Lysoe E."/>
            <person name="Nellist C.F."/>
            <person name="Harrison R.J."/>
            <person name="Brurberg M.B."/>
        </authorList>
    </citation>
    <scope>NUCLEOTIDE SEQUENCE [LARGE SCALE GENOMIC DNA]</scope>
    <source>
        <strain evidence="8 9">10300</strain>
    </source>
</reference>
<feature type="region of interest" description="Disordered" evidence="1">
    <location>
        <begin position="259"/>
        <end position="366"/>
    </location>
</feature>
<sequence length="366" mass="39997">MTTQTVVAGRPASALRRVQEIDDGDNDSVGDGSGSLRTVDMSFLSNVTNYVDDSGVGHVRVNDSMDWSDILSNDSTVHIIYEGSGSTAEILIIPVNDTAPKSADSLSSSSSGSGSTSGNSSMIGNLPTGSSDESSSGDSDGVLGTGSSSTTLVIVASVLAVIAIAAIFAVVMYGRRNRRRAYSEDPSNHDEPFIVGSLPHQPAPQLSMLDTDITPDLWVEGQYQYSPNMSGLENSLSGTAILSDNNTISSDHRLTVDAYPFGPNTQRGRRNNAPLGNIQRRNRDNVPLDDISGRGRYRRGTTPVVLYEEDSIEEYKTNSSRKNHPQRRTSQRQRQPSQQHRHQRHRESLQQQRVSRRDKYATRRDR</sequence>
<keyword evidence="2" id="KW-0812">Transmembrane</keyword>
<evidence type="ECO:0000313" key="9">
    <source>
        <dbReference type="Proteomes" id="UP000251314"/>
    </source>
</evidence>
<evidence type="ECO:0000313" key="7">
    <source>
        <dbReference type="EMBL" id="KAG3223782.1"/>
    </source>
</evidence>
<dbReference type="Proteomes" id="UP000735874">
    <property type="component" value="Unassembled WGS sequence"/>
</dbReference>
<organism evidence="8 9">
    <name type="scientific">Phytophthora cactorum</name>
    <dbReference type="NCBI Taxonomy" id="29920"/>
    <lineage>
        <taxon>Eukaryota</taxon>
        <taxon>Sar</taxon>
        <taxon>Stramenopiles</taxon>
        <taxon>Oomycota</taxon>
        <taxon>Peronosporomycetes</taxon>
        <taxon>Peronosporales</taxon>
        <taxon>Peronosporaceae</taxon>
        <taxon>Phytophthora</taxon>
    </lineage>
</organism>
<dbReference type="EMBL" id="RCMI01000102">
    <property type="protein sequence ID" value="KAG2934638.1"/>
    <property type="molecule type" value="Genomic_DNA"/>
</dbReference>
<dbReference type="EMBL" id="RCMV01000134">
    <property type="protein sequence ID" value="KAG3223782.1"/>
    <property type="molecule type" value="Genomic_DNA"/>
</dbReference>
<name>A0A329S9Z6_9STRA</name>
<feature type="region of interest" description="Disordered" evidence="1">
    <location>
        <begin position="101"/>
        <end position="143"/>
    </location>
</feature>